<evidence type="ECO:0000313" key="2">
    <source>
        <dbReference type="EMBL" id="KAJ7667213.1"/>
    </source>
</evidence>
<evidence type="ECO:0000259" key="1">
    <source>
        <dbReference type="Pfam" id="PF20415"/>
    </source>
</evidence>
<comment type="caution">
    <text evidence="2">The sequence shown here is derived from an EMBL/GenBank/DDBJ whole genome shotgun (WGS) entry which is preliminary data.</text>
</comment>
<evidence type="ECO:0000313" key="3">
    <source>
        <dbReference type="Proteomes" id="UP001221757"/>
    </source>
</evidence>
<reference evidence="2" key="1">
    <citation type="submission" date="2023-03" db="EMBL/GenBank/DDBJ databases">
        <title>Massive genome expansion in bonnet fungi (Mycena s.s.) driven by repeated elements and novel gene families across ecological guilds.</title>
        <authorList>
            <consortium name="Lawrence Berkeley National Laboratory"/>
            <person name="Harder C.B."/>
            <person name="Miyauchi S."/>
            <person name="Viragh M."/>
            <person name="Kuo A."/>
            <person name="Thoen E."/>
            <person name="Andreopoulos B."/>
            <person name="Lu D."/>
            <person name="Skrede I."/>
            <person name="Drula E."/>
            <person name="Henrissat B."/>
            <person name="Morin E."/>
            <person name="Kohler A."/>
            <person name="Barry K."/>
            <person name="LaButti K."/>
            <person name="Morin E."/>
            <person name="Salamov A."/>
            <person name="Lipzen A."/>
            <person name="Mereny Z."/>
            <person name="Hegedus B."/>
            <person name="Baldrian P."/>
            <person name="Stursova M."/>
            <person name="Weitz H."/>
            <person name="Taylor A."/>
            <person name="Grigoriev I.V."/>
            <person name="Nagy L.G."/>
            <person name="Martin F."/>
            <person name="Kauserud H."/>
        </authorList>
    </citation>
    <scope>NUCLEOTIDE SEQUENCE</scope>
    <source>
        <strain evidence="2">CBHHK067</strain>
    </source>
</reference>
<sequence>MASPFVYVPEASSSTPYGAPYYNQYYPPSQGGPSPFIPPSPLLYPSSPYLAPSDLPSGSPNAFNLNSVLWPEDVPQYESSYTSSWIPFTPRQRPRSWQGPAPALGSPFLQPQVPAFLQTQSTSYFKPGHTKKARSWGNAPAWLPEQFASAPQIHPWLNGDAPAQTFHFDLAPAAFVPLRAVSAAQSTRVSDGELRAPAFHPPRTALRILHPRLPWWPVDLTLPPGAAPAPIAVGDVLAALHHALQARIAPADWAELSVEDQQRVTRAFTHRCRAEAVRNGVPQAQLHDREVSVRNEGVKRVDFLLGKTVFKGLVRSPGDPEGVVRLVTA</sequence>
<feature type="domain" description="DUF6699" evidence="1">
    <location>
        <begin position="185"/>
        <end position="317"/>
    </location>
</feature>
<dbReference type="AlphaFoldDB" id="A0AAD7CWB1"/>
<gene>
    <name evidence="2" type="ORF">B0H17DRAFT_1089016</name>
</gene>
<name>A0AAD7CWB1_MYCRO</name>
<dbReference type="EMBL" id="JARKIE010000204">
    <property type="protein sequence ID" value="KAJ7667213.1"/>
    <property type="molecule type" value="Genomic_DNA"/>
</dbReference>
<organism evidence="2 3">
    <name type="scientific">Mycena rosella</name>
    <name type="common">Pink bonnet</name>
    <name type="synonym">Agaricus rosellus</name>
    <dbReference type="NCBI Taxonomy" id="1033263"/>
    <lineage>
        <taxon>Eukaryota</taxon>
        <taxon>Fungi</taxon>
        <taxon>Dikarya</taxon>
        <taxon>Basidiomycota</taxon>
        <taxon>Agaricomycotina</taxon>
        <taxon>Agaricomycetes</taxon>
        <taxon>Agaricomycetidae</taxon>
        <taxon>Agaricales</taxon>
        <taxon>Marasmiineae</taxon>
        <taxon>Mycenaceae</taxon>
        <taxon>Mycena</taxon>
    </lineage>
</organism>
<accession>A0AAD7CWB1</accession>
<keyword evidence="3" id="KW-1185">Reference proteome</keyword>
<protein>
    <recommendedName>
        <fullName evidence="1">DUF6699 domain-containing protein</fullName>
    </recommendedName>
</protein>
<dbReference type="Proteomes" id="UP001221757">
    <property type="component" value="Unassembled WGS sequence"/>
</dbReference>
<dbReference type="InterPro" id="IPR046522">
    <property type="entry name" value="DUF6699"/>
</dbReference>
<dbReference type="Pfam" id="PF20415">
    <property type="entry name" value="DUF6699"/>
    <property type="match status" value="1"/>
</dbReference>
<proteinExistence type="predicted"/>